<dbReference type="InterPro" id="IPR002933">
    <property type="entry name" value="Peptidase_M20"/>
</dbReference>
<evidence type="ECO:0000256" key="4">
    <source>
        <dbReference type="ARBA" id="ARBA00022833"/>
    </source>
</evidence>
<keyword evidence="4" id="KW-0862">Zinc</keyword>
<dbReference type="Pfam" id="PF01546">
    <property type="entry name" value="Peptidase_M20"/>
    <property type="match status" value="1"/>
</dbReference>
<dbReference type="SUPFAM" id="SSF53187">
    <property type="entry name" value="Zn-dependent exopeptidases"/>
    <property type="match status" value="1"/>
</dbReference>
<dbReference type="AlphaFoldDB" id="A0AAU7B2J0"/>
<dbReference type="PROSITE" id="PS00758">
    <property type="entry name" value="ARGE_DAPE_CPG2_1"/>
    <property type="match status" value="1"/>
</dbReference>
<dbReference type="EMBL" id="CP114014">
    <property type="protein sequence ID" value="XAY07892.1"/>
    <property type="molecule type" value="Genomic_DNA"/>
</dbReference>
<dbReference type="SUPFAM" id="SSF55031">
    <property type="entry name" value="Bacterial exopeptidase dimerisation domain"/>
    <property type="match status" value="1"/>
</dbReference>
<dbReference type="InterPro" id="IPR036264">
    <property type="entry name" value="Bact_exopeptidase_dim_dom"/>
</dbReference>
<organism evidence="6">
    <name type="scientific">Paraconexibacter sp. AEG42_29</name>
    <dbReference type="NCBI Taxonomy" id="2997339"/>
    <lineage>
        <taxon>Bacteria</taxon>
        <taxon>Bacillati</taxon>
        <taxon>Actinomycetota</taxon>
        <taxon>Thermoleophilia</taxon>
        <taxon>Solirubrobacterales</taxon>
        <taxon>Paraconexibacteraceae</taxon>
        <taxon>Paraconexibacter</taxon>
    </lineage>
</organism>
<keyword evidence="3 6" id="KW-0378">Hydrolase</keyword>
<dbReference type="PANTHER" id="PTHR43808:SF25">
    <property type="entry name" value="PEPTIDASE M20 DIMERISATION DOMAIN-CONTAINING PROTEIN"/>
    <property type="match status" value="1"/>
</dbReference>
<evidence type="ECO:0000256" key="2">
    <source>
        <dbReference type="ARBA" id="ARBA00022723"/>
    </source>
</evidence>
<dbReference type="Pfam" id="PF07687">
    <property type="entry name" value="M20_dimer"/>
    <property type="match status" value="1"/>
</dbReference>
<evidence type="ECO:0000256" key="1">
    <source>
        <dbReference type="ARBA" id="ARBA00001947"/>
    </source>
</evidence>
<accession>A0AAU7B2J0</accession>
<evidence type="ECO:0000259" key="5">
    <source>
        <dbReference type="Pfam" id="PF07687"/>
    </source>
</evidence>
<sequence length="364" mass="36767">MLTEPKLMEPLHLLVESLVAIDSVNPSLVPGGAGEAGIAAFVAQWLRAAGLEVRVDEVAPGRPNVVGVRRGTGGGRTLLLLAHTDTVGGALQIRIAGGRLHGRGAYDMKAGLAAAMSAAAGLDGLAGDVVVAAVCDEEAGGLGTRALLRGDLPFDAAVVPEPTDETVAIAHKGFAGFEIETRGVAAHGSRPDLGVDGIAAMGPVLVDLAALDARLRAGPAHPLLGTGSVHASLIAGGQEASTYPARCVLTGEWRTVPGEDPTAALEALAASHRAELRMTHTGLPFAVDPDADIVTTVVRHARTGPPAGAAFWADSALLAAAGVPTVLYGPAGGGAHAADEWVDLASVTRVRDTLQAVAREFCGS</sequence>
<dbReference type="GO" id="GO:0046872">
    <property type="term" value="F:metal ion binding"/>
    <property type="evidence" value="ECO:0007669"/>
    <property type="project" value="UniProtKB-KW"/>
</dbReference>
<dbReference type="GO" id="GO:0008777">
    <property type="term" value="F:acetylornithine deacetylase activity"/>
    <property type="evidence" value="ECO:0007669"/>
    <property type="project" value="UniProtKB-EC"/>
</dbReference>
<dbReference type="Gene3D" id="3.30.70.360">
    <property type="match status" value="1"/>
</dbReference>
<evidence type="ECO:0000256" key="3">
    <source>
        <dbReference type="ARBA" id="ARBA00022801"/>
    </source>
</evidence>
<dbReference type="KEGG" id="parq:DSM112329_04784"/>
<reference evidence="6" key="1">
    <citation type="submission" date="2022-12" db="EMBL/GenBank/DDBJ databases">
        <title>Paraconexibacter alkalitolerans sp. nov. and Baekduia alba sp. nov., isolated from soil and emended description of the genera Paraconexibacter (Chun et al., 2020) and Baekduia (An et al., 2020).</title>
        <authorList>
            <person name="Vieira S."/>
            <person name="Huber K.J."/>
            <person name="Geppert A."/>
            <person name="Wolf J."/>
            <person name="Neumann-Schaal M."/>
            <person name="Muesken M."/>
            <person name="Overmann J."/>
        </authorList>
    </citation>
    <scope>NUCLEOTIDE SEQUENCE</scope>
    <source>
        <strain evidence="6">AEG42_29</strain>
    </source>
</reference>
<dbReference type="PANTHER" id="PTHR43808">
    <property type="entry name" value="ACETYLORNITHINE DEACETYLASE"/>
    <property type="match status" value="1"/>
</dbReference>
<dbReference type="Gene3D" id="3.40.630.10">
    <property type="entry name" value="Zn peptidases"/>
    <property type="match status" value="1"/>
</dbReference>
<evidence type="ECO:0000313" key="6">
    <source>
        <dbReference type="EMBL" id="XAY07892.1"/>
    </source>
</evidence>
<keyword evidence="2" id="KW-0479">Metal-binding</keyword>
<dbReference type="InterPro" id="IPR050072">
    <property type="entry name" value="Peptidase_M20A"/>
</dbReference>
<dbReference type="InterPro" id="IPR011650">
    <property type="entry name" value="Peptidase_M20_dimer"/>
</dbReference>
<name>A0AAU7B2J0_9ACTN</name>
<dbReference type="InterPro" id="IPR001261">
    <property type="entry name" value="ArgE/DapE_CS"/>
</dbReference>
<proteinExistence type="predicted"/>
<feature type="domain" description="Peptidase M20 dimerisation" evidence="5">
    <location>
        <begin position="169"/>
        <end position="273"/>
    </location>
</feature>
<comment type="cofactor">
    <cofactor evidence="1">
        <name>Zn(2+)</name>
        <dbReference type="ChEBI" id="CHEBI:29105"/>
    </cofactor>
</comment>
<gene>
    <name evidence="6" type="primary">argE</name>
    <name evidence="6" type="ORF">DSM112329_04784</name>
</gene>
<dbReference type="EC" id="3.5.1.16" evidence="6"/>
<protein>
    <submittedName>
        <fullName evidence="6">Acetylornithine deacetylase</fullName>
        <ecNumber evidence="6">3.5.1.16</ecNumber>
    </submittedName>
</protein>